<reference evidence="2 3" key="1">
    <citation type="submission" date="2019-07" db="EMBL/GenBank/DDBJ databases">
        <title>Whole genome shotgun sequence of Brevifollis gellanilyticus NBRC 108608.</title>
        <authorList>
            <person name="Hosoyama A."/>
            <person name="Uohara A."/>
            <person name="Ohji S."/>
            <person name="Ichikawa N."/>
        </authorList>
    </citation>
    <scope>NUCLEOTIDE SEQUENCE [LARGE SCALE GENOMIC DNA]</scope>
    <source>
        <strain evidence="2 3">NBRC 108608</strain>
    </source>
</reference>
<keyword evidence="3" id="KW-1185">Reference proteome</keyword>
<name>A0A512MHL7_9BACT</name>
<dbReference type="InterPro" id="IPR003615">
    <property type="entry name" value="HNH_nuc"/>
</dbReference>
<dbReference type="EMBL" id="BKAG01000078">
    <property type="protein sequence ID" value="GEP46230.1"/>
    <property type="molecule type" value="Genomic_DNA"/>
</dbReference>
<dbReference type="CDD" id="cd00085">
    <property type="entry name" value="HNHc"/>
    <property type="match status" value="1"/>
</dbReference>
<evidence type="ECO:0000313" key="3">
    <source>
        <dbReference type="Proteomes" id="UP000321577"/>
    </source>
</evidence>
<sequence>MPSLYLNRLQPEYRSALLKELHERQSGNCFICGKPIDLKLQKDSIDVDHVIPTSLNGPDNPGNFALTHDSCNRGKQDSDLRVARIIARFDQINEGVEDQSRAANLGDVLAAFRGASHPFPVTINGSKLSYSLAASGRNDIESVPLYEDRLSGFKFFFAQLPIEYIQHDGKLNPRAIGPNIKKLIKEFHTKRPQLHVALGWLSTKDGDQAEIRIFDGQHKAAAQIMLGAKELPVRVFVDPDVDVLLTANTLAGTTLRQVAFDKSVQRSLGSALLADRIERYRKDRSLPEDSEDFSEQDLQRHFKGEREMKRYILDGIRSSITQHKENKLLDFIEYGGRGSDFPLSYSTVEKTFYSFFIGADLLPTRLNHRAEEGLNPRMLEVDQMVTLMNIIAEEIFIDKFDLDIGTSRIENKVSKGEDVPEAHLAAYRMAKEEIIYNWLRLVKQVIQTSFVTSGTPFDEKAPLQKHLPPNAWNNVRNFIRALRRLPLWVNKDMATSVFGGKRNMDFWKQIFDEGTTPEGQKVLGQKIDLIKMMQNPDA</sequence>
<dbReference type="InterPro" id="IPR002711">
    <property type="entry name" value="HNH"/>
</dbReference>
<dbReference type="OrthoDB" id="9784774at2"/>
<evidence type="ECO:0000259" key="1">
    <source>
        <dbReference type="SMART" id="SM00507"/>
    </source>
</evidence>
<dbReference type="Pfam" id="PF01844">
    <property type="entry name" value="HNH"/>
    <property type="match status" value="1"/>
</dbReference>
<accession>A0A512MHL7</accession>
<dbReference type="GO" id="GO:0003676">
    <property type="term" value="F:nucleic acid binding"/>
    <property type="evidence" value="ECO:0007669"/>
    <property type="project" value="InterPro"/>
</dbReference>
<dbReference type="RefSeq" id="WP_146855906.1">
    <property type="nucleotide sequence ID" value="NZ_BKAG01000078.1"/>
</dbReference>
<dbReference type="SMART" id="SM00507">
    <property type="entry name" value="HNHc"/>
    <property type="match status" value="1"/>
</dbReference>
<organism evidence="2 3">
    <name type="scientific">Brevifollis gellanilyticus</name>
    <dbReference type="NCBI Taxonomy" id="748831"/>
    <lineage>
        <taxon>Bacteria</taxon>
        <taxon>Pseudomonadati</taxon>
        <taxon>Verrucomicrobiota</taxon>
        <taxon>Verrucomicrobiia</taxon>
        <taxon>Verrucomicrobiales</taxon>
        <taxon>Verrucomicrobiaceae</taxon>
    </lineage>
</organism>
<proteinExistence type="predicted"/>
<evidence type="ECO:0000313" key="2">
    <source>
        <dbReference type="EMBL" id="GEP46230.1"/>
    </source>
</evidence>
<feature type="domain" description="HNH nuclease" evidence="1">
    <location>
        <begin position="17"/>
        <end position="73"/>
    </location>
</feature>
<dbReference type="Gene3D" id="1.10.30.50">
    <property type="match status" value="1"/>
</dbReference>
<gene>
    <name evidence="2" type="ORF">BGE01nite_55210</name>
</gene>
<protein>
    <recommendedName>
        <fullName evidence="1">HNH nuclease domain-containing protein</fullName>
    </recommendedName>
</protein>
<dbReference type="GO" id="GO:0004519">
    <property type="term" value="F:endonuclease activity"/>
    <property type="evidence" value="ECO:0007669"/>
    <property type="project" value="InterPro"/>
</dbReference>
<dbReference type="GO" id="GO:0008270">
    <property type="term" value="F:zinc ion binding"/>
    <property type="evidence" value="ECO:0007669"/>
    <property type="project" value="InterPro"/>
</dbReference>
<dbReference type="AlphaFoldDB" id="A0A512MHL7"/>
<comment type="caution">
    <text evidence="2">The sequence shown here is derived from an EMBL/GenBank/DDBJ whole genome shotgun (WGS) entry which is preliminary data.</text>
</comment>
<dbReference type="Proteomes" id="UP000321577">
    <property type="component" value="Unassembled WGS sequence"/>
</dbReference>